<protein>
    <submittedName>
        <fullName evidence="1">Somatotropin hormone, conserved site</fullName>
    </submittedName>
</protein>
<proteinExistence type="predicted"/>
<dbReference type="EMBL" id="HG793149">
    <property type="protein sequence ID" value="CRL25799.1"/>
    <property type="molecule type" value="Genomic_DNA"/>
</dbReference>
<keyword evidence="2" id="KW-1185">Reference proteome</keyword>
<evidence type="ECO:0000313" key="1">
    <source>
        <dbReference type="EMBL" id="CRL25799.1"/>
    </source>
</evidence>
<reference evidence="1 2" key="1">
    <citation type="journal article" date="2014" name="Nat. Commun.">
        <title>Multiple recent horizontal transfers of a large genomic region in cheese making fungi.</title>
        <authorList>
            <person name="Cheeseman K."/>
            <person name="Ropars J."/>
            <person name="Renault P."/>
            <person name="Dupont J."/>
            <person name="Gouzy J."/>
            <person name="Branca A."/>
            <person name="Abraham A.L."/>
            <person name="Ceppi M."/>
            <person name="Conseiller E."/>
            <person name="Debuchy R."/>
            <person name="Malagnac F."/>
            <person name="Goarin A."/>
            <person name="Silar P."/>
            <person name="Lacoste S."/>
            <person name="Sallet E."/>
            <person name="Bensimon A."/>
            <person name="Giraud T."/>
            <person name="Brygoo Y."/>
        </authorList>
    </citation>
    <scope>NUCLEOTIDE SEQUENCE [LARGE SCALE GENOMIC DNA]</scope>
    <source>
        <strain evidence="2">FM 013</strain>
    </source>
</reference>
<sequence>MDHVNESKNPRVPGSTQLGNFEKLPLEIRLLIWECLFYDIHAAPRVLSILRCSRYLYQEISDHLYKGMRHEIRISGADDSLKWLYVRLVSNRMSVKWRGLKNIKAVRKHLQNFPHKRIEGKEIFLGVLLSYKDPDQTIQLMEKLD</sequence>
<name>A0A0G4PHI7_PENC3</name>
<gene>
    <name evidence="1" type="ORF">PCAMFM013_S016g000080</name>
</gene>
<organism evidence="1 2">
    <name type="scientific">Penicillium camemberti (strain FM 013)</name>
    <dbReference type="NCBI Taxonomy" id="1429867"/>
    <lineage>
        <taxon>Eukaryota</taxon>
        <taxon>Fungi</taxon>
        <taxon>Dikarya</taxon>
        <taxon>Ascomycota</taxon>
        <taxon>Pezizomycotina</taxon>
        <taxon>Eurotiomycetes</taxon>
        <taxon>Eurotiomycetidae</taxon>
        <taxon>Eurotiales</taxon>
        <taxon>Aspergillaceae</taxon>
        <taxon>Penicillium</taxon>
    </lineage>
</organism>
<accession>A0A0G4PHI7</accession>
<dbReference type="Proteomes" id="UP000053732">
    <property type="component" value="Unassembled WGS sequence"/>
</dbReference>
<evidence type="ECO:0000313" key="2">
    <source>
        <dbReference type="Proteomes" id="UP000053732"/>
    </source>
</evidence>
<dbReference type="AlphaFoldDB" id="A0A0G4PHI7"/>